<dbReference type="AlphaFoldDB" id="A0A4U0UGL7"/>
<sequence>MSSKIGRKVSPLHPLTSSSQGKDNKKKKNKSTVKDYADDLDPNVMTGGWDPEGTWHRIHGDGKSRSGGKWHMETLKSKNISKDKDGDNSKYYACLKEDSRNVLETFGPWSTEPSFATIVNAVKAWAG</sequence>
<dbReference type="Proteomes" id="UP000310066">
    <property type="component" value="Unassembled WGS sequence"/>
</dbReference>
<reference evidence="2 3" key="1">
    <citation type="submission" date="2017-03" db="EMBL/GenBank/DDBJ databases">
        <title>Genomes of endolithic fungi from Antarctica.</title>
        <authorList>
            <person name="Coleine C."/>
            <person name="Masonjones S."/>
            <person name="Stajich J.E."/>
        </authorList>
    </citation>
    <scope>NUCLEOTIDE SEQUENCE [LARGE SCALE GENOMIC DNA]</scope>
    <source>
        <strain evidence="2 3">CCFEE 5311</strain>
    </source>
</reference>
<evidence type="ECO:0000256" key="1">
    <source>
        <dbReference type="SAM" id="MobiDB-lite"/>
    </source>
</evidence>
<protein>
    <submittedName>
        <fullName evidence="2">Uncharacterized protein</fullName>
    </submittedName>
</protein>
<proteinExistence type="predicted"/>
<dbReference type="OrthoDB" id="3939681at2759"/>
<feature type="region of interest" description="Disordered" evidence="1">
    <location>
        <begin position="1"/>
        <end position="69"/>
    </location>
</feature>
<organism evidence="2 3">
    <name type="scientific">Friedmanniomyces endolithicus</name>
    <dbReference type="NCBI Taxonomy" id="329885"/>
    <lineage>
        <taxon>Eukaryota</taxon>
        <taxon>Fungi</taxon>
        <taxon>Dikarya</taxon>
        <taxon>Ascomycota</taxon>
        <taxon>Pezizomycotina</taxon>
        <taxon>Dothideomycetes</taxon>
        <taxon>Dothideomycetidae</taxon>
        <taxon>Mycosphaerellales</taxon>
        <taxon>Teratosphaeriaceae</taxon>
        <taxon>Friedmanniomyces</taxon>
    </lineage>
</organism>
<evidence type="ECO:0000313" key="2">
    <source>
        <dbReference type="EMBL" id="TKA34753.1"/>
    </source>
</evidence>
<evidence type="ECO:0000313" key="3">
    <source>
        <dbReference type="Proteomes" id="UP000310066"/>
    </source>
</evidence>
<name>A0A4U0UGL7_9PEZI</name>
<gene>
    <name evidence="2" type="ORF">B0A54_13353</name>
</gene>
<dbReference type="EMBL" id="NAJP01000077">
    <property type="protein sequence ID" value="TKA34753.1"/>
    <property type="molecule type" value="Genomic_DNA"/>
</dbReference>
<comment type="caution">
    <text evidence="2">The sequence shown here is derived from an EMBL/GenBank/DDBJ whole genome shotgun (WGS) entry which is preliminary data.</text>
</comment>
<accession>A0A4U0UGL7</accession>
<feature type="compositionally biased region" description="Basic and acidic residues" evidence="1">
    <location>
        <begin position="53"/>
        <end position="69"/>
    </location>
</feature>